<evidence type="ECO:0000313" key="3">
    <source>
        <dbReference type="EMBL" id="PIE32682.1"/>
    </source>
</evidence>
<sequence>MTDLDYNFGPRQDSSHSFLTSRTEQETLAQLVRKYHFLRARCETLTQENRLLRDDVENFNRKLLECEGELERYQQQDADMVALLRQMHAEEVRLPLRQARPFFRELRAQECEVLADEQECELARGVLCQELLPLNIWLATTNRFVGKVVGHYIRRQDRVLVIRDYRIVKKCLSIGILPDMIVTGTYDFGLDDPGHTNFLAFLDRTFADFQEHGSHHELYIITLSSNIEEQTNFITRHARYNVRHEFISKFQGLKTTLSEMRFFLEMRRCQADIMQAERSTVLDSFDDAAQMVFDIQQYQKTGIMTILSDELPLKTRWVLLMFFLKGKMVKTEHTLETPMIFPPGVDGDPVEKVAALFSSEAEHERNVPKSLHFFPLYQRALLHEFRKQPSA</sequence>
<proteinExistence type="predicted"/>
<evidence type="ECO:0000256" key="1">
    <source>
        <dbReference type="SAM" id="Coils"/>
    </source>
</evidence>
<dbReference type="EMBL" id="PDSK01000109">
    <property type="protein sequence ID" value="PIE32682.1"/>
    <property type="molecule type" value="Genomic_DNA"/>
</dbReference>
<dbReference type="AlphaFoldDB" id="A0A2G6KCJ6"/>
<organism evidence="3 4">
    <name type="scientific">candidate division KSB3 bacterium</name>
    <dbReference type="NCBI Taxonomy" id="2044937"/>
    <lineage>
        <taxon>Bacteria</taxon>
        <taxon>candidate division KSB3</taxon>
    </lineage>
</organism>
<feature type="coiled-coil region" evidence="1">
    <location>
        <begin position="28"/>
        <end position="76"/>
    </location>
</feature>
<reference evidence="3 4" key="1">
    <citation type="submission" date="2017-10" db="EMBL/GenBank/DDBJ databases">
        <title>Novel microbial diversity and functional potential in the marine mammal oral microbiome.</title>
        <authorList>
            <person name="Dudek N.K."/>
            <person name="Sun C.L."/>
            <person name="Burstein D."/>
            <person name="Kantor R.S."/>
            <person name="Aliaga Goltsman D.S."/>
            <person name="Bik E.M."/>
            <person name="Thomas B.C."/>
            <person name="Banfield J.F."/>
            <person name="Relman D.A."/>
        </authorList>
    </citation>
    <scope>NUCLEOTIDE SEQUENCE [LARGE SCALE GENOMIC DNA]</scope>
    <source>
        <strain evidence="3">DOLJORAL78_47_16</strain>
    </source>
</reference>
<evidence type="ECO:0000313" key="4">
    <source>
        <dbReference type="Proteomes" id="UP000230821"/>
    </source>
</evidence>
<evidence type="ECO:0000256" key="2">
    <source>
        <dbReference type="SAM" id="MobiDB-lite"/>
    </source>
</evidence>
<feature type="region of interest" description="Disordered" evidence="2">
    <location>
        <begin position="1"/>
        <end position="20"/>
    </location>
</feature>
<name>A0A2G6KCJ6_9BACT</name>
<protein>
    <submittedName>
        <fullName evidence="3">Uncharacterized protein</fullName>
    </submittedName>
</protein>
<keyword evidence="1" id="KW-0175">Coiled coil</keyword>
<accession>A0A2G6KCJ6</accession>
<gene>
    <name evidence="3" type="ORF">CSA56_14435</name>
</gene>
<comment type="caution">
    <text evidence="3">The sequence shown here is derived from an EMBL/GenBank/DDBJ whole genome shotgun (WGS) entry which is preliminary data.</text>
</comment>
<dbReference type="Proteomes" id="UP000230821">
    <property type="component" value="Unassembled WGS sequence"/>
</dbReference>